<proteinExistence type="predicted"/>
<protein>
    <submittedName>
        <fullName evidence="1">Uncharacterized protein</fullName>
    </submittedName>
</protein>
<dbReference type="PANTHER" id="PTHR37957">
    <property type="entry name" value="BLR7070 PROTEIN"/>
    <property type="match status" value="1"/>
</dbReference>
<dbReference type="Proteomes" id="UP000664534">
    <property type="component" value="Unassembled WGS sequence"/>
</dbReference>
<evidence type="ECO:0000313" key="1">
    <source>
        <dbReference type="EMBL" id="CAF9934889.1"/>
    </source>
</evidence>
<dbReference type="EMBL" id="CAJPDT010000079">
    <property type="protein sequence ID" value="CAF9934889.1"/>
    <property type="molecule type" value="Genomic_DNA"/>
</dbReference>
<reference evidence="1" key="1">
    <citation type="submission" date="2021-03" db="EMBL/GenBank/DDBJ databases">
        <authorList>
            <person name="Tagirdzhanova G."/>
        </authorList>
    </citation>
    <scope>NUCLEOTIDE SEQUENCE</scope>
</reference>
<dbReference type="AlphaFoldDB" id="A0A8H3G4Z2"/>
<comment type="caution">
    <text evidence="1">The sequence shown here is derived from an EMBL/GenBank/DDBJ whole genome shotgun (WGS) entry which is preliminary data.</text>
</comment>
<gene>
    <name evidence="1" type="ORF">IMSHALPRED_009877</name>
</gene>
<dbReference type="OrthoDB" id="425936at2759"/>
<accession>A0A8H3G4Z2</accession>
<keyword evidence="2" id="KW-1185">Reference proteome</keyword>
<name>A0A8H3G4Z2_9LECA</name>
<sequence length="198" mass="20834">MTRCTKPSTKVAAQSEIHHLGNGQFPVLAHDTNAGHGQSSSLSVCHRADISDISSSNGPTSILSAANDATAGGIASSTGVLNAGTKAAGYCTYCTFLDYNVTAQLGRFGLHNGGAQAATLLNEKWESLALVPVDASVGTNRKRFLFNLRDNDLISKRTNALTGHLNFSHYAHKDASGYNTDNQALVFQVQLPSKASPS</sequence>
<dbReference type="PANTHER" id="PTHR37957:SF1">
    <property type="entry name" value="PHYTASE-LIKE DOMAIN-CONTAINING PROTEIN"/>
    <property type="match status" value="1"/>
</dbReference>
<evidence type="ECO:0000313" key="2">
    <source>
        <dbReference type="Proteomes" id="UP000664534"/>
    </source>
</evidence>
<organism evidence="1 2">
    <name type="scientific">Imshaugia aleurites</name>
    <dbReference type="NCBI Taxonomy" id="172621"/>
    <lineage>
        <taxon>Eukaryota</taxon>
        <taxon>Fungi</taxon>
        <taxon>Dikarya</taxon>
        <taxon>Ascomycota</taxon>
        <taxon>Pezizomycotina</taxon>
        <taxon>Lecanoromycetes</taxon>
        <taxon>OSLEUM clade</taxon>
        <taxon>Lecanoromycetidae</taxon>
        <taxon>Lecanorales</taxon>
        <taxon>Lecanorineae</taxon>
        <taxon>Parmeliaceae</taxon>
        <taxon>Imshaugia</taxon>
    </lineage>
</organism>